<evidence type="ECO:0000313" key="3">
    <source>
        <dbReference type="EMBL" id="MCW2305819.1"/>
    </source>
</evidence>
<keyword evidence="4" id="KW-1185">Reference proteome</keyword>
<dbReference type="EMBL" id="JAOQNS010000001">
    <property type="protein sequence ID" value="MCW2305819.1"/>
    <property type="molecule type" value="Genomic_DNA"/>
</dbReference>
<dbReference type="InterPro" id="IPR014982">
    <property type="entry name" value="GSCFA"/>
</dbReference>
<protein>
    <recommendedName>
        <fullName evidence="2">GSCFA domain-containing protein</fullName>
    </recommendedName>
</protein>
<dbReference type="Pfam" id="PF08885">
    <property type="entry name" value="GSCFA"/>
    <property type="match status" value="1"/>
</dbReference>
<gene>
    <name evidence="3" type="ORF">M2319_000135</name>
</gene>
<evidence type="ECO:0000256" key="1">
    <source>
        <dbReference type="SAM" id="MobiDB-lite"/>
    </source>
</evidence>
<evidence type="ECO:0000313" key="4">
    <source>
        <dbReference type="Proteomes" id="UP001209755"/>
    </source>
</evidence>
<evidence type="ECO:0000259" key="2">
    <source>
        <dbReference type="Pfam" id="PF08885"/>
    </source>
</evidence>
<comment type="caution">
    <text evidence="3">The sequence shown here is derived from an EMBL/GenBank/DDBJ whole genome shotgun (WGS) entry which is preliminary data.</text>
</comment>
<accession>A0ABT3H644</accession>
<feature type="domain" description="GSCFA" evidence="2">
    <location>
        <begin position="15"/>
        <end position="237"/>
    </location>
</feature>
<organism evidence="3 4">
    <name type="scientific">Rhodobium gokarnense</name>
    <dbReference type="NCBI Taxonomy" id="364296"/>
    <lineage>
        <taxon>Bacteria</taxon>
        <taxon>Pseudomonadati</taxon>
        <taxon>Pseudomonadota</taxon>
        <taxon>Alphaproteobacteria</taxon>
        <taxon>Hyphomicrobiales</taxon>
        <taxon>Rhodobiaceae</taxon>
        <taxon>Rhodobium</taxon>
    </lineage>
</organism>
<feature type="region of interest" description="Disordered" evidence="1">
    <location>
        <begin position="252"/>
        <end position="272"/>
    </location>
</feature>
<sequence>MPKASADAFNYGIFSFRTGNIYTTALLRQWVSWALKREAPPDEFWEKDGRYYDPFRPVVEPDGFASLDEARISRAGTIDAVRRAIGNAKVFVFTLGLTESWSNRETGIHYPMCPGTAAGEFDPDLHVFSNLTYPEILADLHDAITMMREVNPDLRFLLTVSPVPLTATATDTHVLVATTYSKSTLRAVAGDTASAFEFVDYFPSYEIVTNPCYRGLFFEPNMRSVAPEGVDFVMSSFFACLGDKGFKKNMEAGEAASPGKDTTGHDALSAADEEDDIACEEELLAAFGPESAVR</sequence>
<dbReference type="Proteomes" id="UP001209755">
    <property type="component" value="Unassembled WGS sequence"/>
</dbReference>
<name>A0ABT3H644_9HYPH</name>
<reference evidence="4" key="1">
    <citation type="submission" date="2023-07" db="EMBL/GenBank/DDBJ databases">
        <title>Genome sequencing of Purple Non-Sulfur Bacteria from various extreme environments.</title>
        <authorList>
            <person name="Mayer M."/>
        </authorList>
    </citation>
    <scope>NUCLEOTIDE SEQUENCE [LARGE SCALE GENOMIC DNA]</scope>
    <source>
        <strain evidence="4">DSM 17935</strain>
    </source>
</reference>
<proteinExistence type="predicted"/>